<dbReference type="EMBL" id="JAWHTF010000003">
    <property type="protein sequence ID" value="MDU8886029.1"/>
    <property type="molecule type" value="Genomic_DNA"/>
</dbReference>
<dbReference type="InterPro" id="IPR043022">
    <property type="entry name" value="PngaseF_N_sf"/>
</dbReference>
<dbReference type="RefSeq" id="WP_316661953.1">
    <property type="nucleotide sequence ID" value="NZ_JAWHTF010000003.1"/>
</dbReference>
<gene>
    <name evidence="3" type="ORF">RXV94_07650</name>
</gene>
<sequence>MIKRIFKLILKQIKDVFFFFLFATFCYTVNAQNEVFSEVFKNQLINFGGEIGTDPEANRLQNGRIIYKKITVPEFPNGTDVTLKLTVRSNGDRWDKSGSCFVVTDHNQISVINVSKGEKQFPDGSCIEEKFKGVKATKNYKPALELLRFMTPFGVGHYSNETGKHRKPVYIPSWEKEVVWEKDISNLTKEVTGTFYVGVWIDTWTKEGYSVDLSFTYSNRPLKSVNILPLVNTIPYVEGQSLPDFFAITSLESTFKFDNDVKNVKLFYITTGHGGHSGGDEFIKIRNKVFINNELKLDTIPWRDDCASFRRFNPTSGVWLKKDSASYIDFEAQTYKIKMIEERIASSDLSRSNWCPGSSVDPYIVDLGDFTSGEHSIKITIPATLASEDKFNHWLVSAYLTYEN</sequence>
<dbReference type="InterPro" id="IPR015197">
    <property type="entry name" value="PngaseF_C"/>
</dbReference>
<comment type="caution">
    <text evidence="3">The sequence shown here is derived from an EMBL/GenBank/DDBJ whole genome shotgun (WGS) entry which is preliminary data.</text>
</comment>
<keyword evidence="1" id="KW-1015">Disulfide bond</keyword>
<protein>
    <submittedName>
        <fullName evidence="3">PNGase F N-terminal domain-containing protein</fullName>
    </submittedName>
</protein>
<dbReference type="SUPFAM" id="SSF49742">
    <property type="entry name" value="PHM/PNGase F"/>
    <property type="match status" value="1"/>
</dbReference>
<name>A0ABU3U6J7_9FLAO</name>
<dbReference type="SMART" id="SM01290">
    <property type="entry name" value="N-glycanase_N"/>
    <property type="match status" value="1"/>
</dbReference>
<keyword evidence="4" id="KW-1185">Reference proteome</keyword>
<proteinExistence type="predicted"/>
<organism evidence="3 4">
    <name type="scientific">Gilvirhabdus luticola</name>
    <dbReference type="NCBI Taxonomy" id="3079858"/>
    <lineage>
        <taxon>Bacteria</taxon>
        <taxon>Pseudomonadati</taxon>
        <taxon>Bacteroidota</taxon>
        <taxon>Flavobacteriia</taxon>
        <taxon>Flavobacteriales</taxon>
        <taxon>Flavobacteriaceae</taxon>
        <taxon>Gilvirhabdus</taxon>
    </lineage>
</organism>
<evidence type="ECO:0000313" key="3">
    <source>
        <dbReference type="EMBL" id="MDU8886029.1"/>
    </source>
</evidence>
<dbReference type="InterPro" id="IPR008977">
    <property type="entry name" value="PHM/PNGase_F_dom_sf"/>
</dbReference>
<dbReference type="Pfam" id="PF09113">
    <property type="entry name" value="N-glycanase_C"/>
    <property type="match status" value="1"/>
</dbReference>
<evidence type="ECO:0000259" key="2">
    <source>
        <dbReference type="SMART" id="SM01290"/>
    </source>
</evidence>
<dbReference type="Pfam" id="PF09112">
    <property type="entry name" value="N-glycanase_N"/>
    <property type="match status" value="1"/>
</dbReference>
<dbReference type="Gene3D" id="2.60.120.230">
    <property type="match status" value="1"/>
</dbReference>
<evidence type="ECO:0000313" key="4">
    <source>
        <dbReference type="Proteomes" id="UP001268651"/>
    </source>
</evidence>
<feature type="domain" description="Peptide-N-glycosidase F N-terminal" evidence="2">
    <location>
        <begin position="38"/>
        <end position="217"/>
    </location>
</feature>
<dbReference type="InterPro" id="IPR014784">
    <property type="entry name" value="Cu2_ascorb_mOase-like_C"/>
</dbReference>
<accession>A0ABU3U6J7</accession>
<dbReference type="InterPro" id="IPR015196">
    <property type="entry name" value="PngaseF_N"/>
</dbReference>
<evidence type="ECO:0000256" key="1">
    <source>
        <dbReference type="ARBA" id="ARBA00023157"/>
    </source>
</evidence>
<reference evidence="3 4" key="1">
    <citation type="submission" date="2023-10" db="EMBL/GenBank/DDBJ databases">
        <title>Marimonas sp. nov. isolated from tidal mud flat.</title>
        <authorList>
            <person name="Jaincy N.J."/>
            <person name="Srinivasan S."/>
            <person name="Lee S.-S."/>
        </authorList>
    </citation>
    <scope>NUCLEOTIDE SEQUENCE [LARGE SCALE GENOMIC DNA]</scope>
    <source>
        <strain evidence="3 4">MJ-SS3</strain>
    </source>
</reference>
<dbReference type="Proteomes" id="UP001268651">
    <property type="component" value="Unassembled WGS sequence"/>
</dbReference>
<dbReference type="Gene3D" id="2.60.120.1570">
    <property type="entry name" value="Peptide-N-glycosidase F, N-terminal domain"/>
    <property type="match status" value="1"/>
</dbReference>